<organism evidence="2 3">
    <name type="scientific">Symmachiella macrocystis</name>
    <dbReference type="NCBI Taxonomy" id="2527985"/>
    <lineage>
        <taxon>Bacteria</taxon>
        <taxon>Pseudomonadati</taxon>
        <taxon>Planctomycetota</taxon>
        <taxon>Planctomycetia</taxon>
        <taxon>Planctomycetales</taxon>
        <taxon>Planctomycetaceae</taxon>
        <taxon>Symmachiella</taxon>
    </lineage>
</organism>
<comment type="caution">
    <text evidence="2">The sequence shown here is derived from an EMBL/GenBank/DDBJ whole genome shotgun (WGS) entry which is preliminary data.</text>
</comment>
<sequence>MATATPANTTTFPEDWTVADLQKHLGGIPAERIRVSPPLGQATEADLIRANDRKQGICELIDYVLVEKPMGSFESELAALIIFYLHDYLRNSNLGIVLGEAGQLRILPDQIRVPDVAFIAWDSFPDRRRPTGAVYGIPPDLAVEVLSPGNTKAEMDRKLRDYFKAGTQLVWYLDPKARHMRVYTSVDDVETIDESGTVGGGEVLPGFSMSLKELFERAERDAPEQS</sequence>
<protein>
    <recommendedName>
        <fullName evidence="1">Putative restriction endonuclease domain-containing protein</fullName>
    </recommendedName>
</protein>
<dbReference type="CDD" id="cd06260">
    <property type="entry name" value="DUF820-like"/>
    <property type="match status" value="1"/>
</dbReference>
<evidence type="ECO:0000313" key="3">
    <source>
        <dbReference type="Proteomes" id="UP000320735"/>
    </source>
</evidence>
<feature type="domain" description="Putative restriction endonuclease" evidence="1">
    <location>
        <begin position="53"/>
        <end position="211"/>
    </location>
</feature>
<dbReference type="Pfam" id="PF05685">
    <property type="entry name" value="Uma2"/>
    <property type="match status" value="1"/>
</dbReference>
<accession>A0A5C6BPZ7</accession>
<proteinExistence type="predicted"/>
<dbReference type="RefSeq" id="WP_146371547.1">
    <property type="nucleotide sequence ID" value="NZ_SJPP01000001.1"/>
</dbReference>
<keyword evidence="3" id="KW-1185">Reference proteome</keyword>
<dbReference type="Proteomes" id="UP000320735">
    <property type="component" value="Unassembled WGS sequence"/>
</dbReference>
<dbReference type="Gene3D" id="3.90.1570.10">
    <property type="entry name" value="tt1808, chain A"/>
    <property type="match status" value="1"/>
</dbReference>
<gene>
    <name evidence="2" type="ORF">CA54_31440</name>
</gene>
<reference evidence="2 3" key="1">
    <citation type="submission" date="2019-02" db="EMBL/GenBank/DDBJ databases">
        <title>Deep-cultivation of Planctomycetes and their phenomic and genomic characterization uncovers novel biology.</title>
        <authorList>
            <person name="Wiegand S."/>
            <person name="Jogler M."/>
            <person name="Boedeker C."/>
            <person name="Pinto D."/>
            <person name="Vollmers J."/>
            <person name="Rivas-Marin E."/>
            <person name="Kohn T."/>
            <person name="Peeters S.H."/>
            <person name="Heuer A."/>
            <person name="Rast P."/>
            <person name="Oberbeckmann S."/>
            <person name="Bunk B."/>
            <person name="Jeske O."/>
            <person name="Meyerdierks A."/>
            <person name="Storesund J.E."/>
            <person name="Kallscheuer N."/>
            <person name="Luecker S."/>
            <person name="Lage O.M."/>
            <person name="Pohl T."/>
            <person name="Merkel B.J."/>
            <person name="Hornburger P."/>
            <person name="Mueller R.-W."/>
            <person name="Bruemmer F."/>
            <person name="Labrenz M."/>
            <person name="Spormann A.M."/>
            <person name="Op Den Camp H."/>
            <person name="Overmann J."/>
            <person name="Amann R."/>
            <person name="Jetten M.S.M."/>
            <person name="Mascher T."/>
            <person name="Medema M.H."/>
            <person name="Devos D.P."/>
            <person name="Kaster A.-K."/>
            <person name="Ovreas L."/>
            <person name="Rohde M."/>
            <person name="Galperin M.Y."/>
            <person name="Jogler C."/>
        </authorList>
    </citation>
    <scope>NUCLEOTIDE SEQUENCE [LARGE SCALE GENOMIC DNA]</scope>
    <source>
        <strain evidence="2 3">CA54</strain>
    </source>
</reference>
<evidence type="ECO:0000313" key="2">
    <source>
        <dbReference type="EMBL" id="TWU14300.1"/>
    </source>
</evidence>
<evidence type="ECO:0000259" key="1">
    <source>
        <dbReference type="Pfam" id="PF05685"/>
    </source>
</evidence>
<dbReference type="InterPro" id="IPR012296">
    <property type="entry name" value="Nuclease_put_TT1808"/>
</dbReference>
<dbReference type="PANTHER" id="PTHR34107">
    <property type="entry name" value="SLL0198 PROTEIN-RELATED"/>
    <property type="match status" value="1"/>
</dbReference>
<dbReference type="OrthoDB" id="1807117at2"/>
<dbReference type="SUPFAM" id="SSF52980">
    <property type="entry name" value="Restriction endonuclease-like"/>
    <property type="match status" value="1"/>
</dbReference>
<dbReference type="InterPro" id="IPR011335">
    <property type="entry name" value="Restrct_endonuc-II-like"/>
</dbReference>
<dbReference type="PANTHER" id="PTHR34107:SF1">
    <property type="entry name" value="SLL0198 PROTEIN"/>
    <property type="match status" value="1"/>
</dbReference>
<dbReference type="EMBL" id="SJPP01000001">
    <property type="protein sequence ID" value="TWU14300.1"/>
    <property type="molecule type" value="Genomic_DNA"/>
</dbReference>
<dbReference type="AlphaFoldDB" id="A0A5C6BPZ7"/>
<name>A0A5C6BPZ7_9PLAN</name>
<dbReference type="InterPro" id="IPR008538">
    <property type="entry name" value="Uma2"/>
</dbReference>